<comment type="caution">
    <text evidence="1">The sequence shown here is derived from an EMBL/GenBank/DDBJ whole genome shotgun (WGS) entry which is preliminary data.</text>
</comment>
<reference evidence="1 2" key="1">
    <citation type="submission" date="2023-07" db="EMBL/GenBank/DDBJ databases">
        <title>Genomic Encyclopedia of Type Strains, Phase IV (KMG-IV): sequencing the most valuable type-strain genomes for metagenomic binning, comparative biology and taxonomic classification.</title>
        <authorList>
            <person name="Goeker M."/>
        </authorList>
    </citation>
    <scope>NUCLEOTIDE SEQUENCE [LARGE SCALE GENOMIC DNA]</scope>
    <source>
        <strain evidence="1 2">DSM 12751</strain>
    </source>
</reference>
<dbReference type="RefSeq" id="WP_343834616.1">
    <property type="nucleotide sequence ID" value="NZ_BAAADK010000018.1"/>
</dbReference>
<dbReference type="EMBL" id="JAUSTY010000002">
    <property type="protein sequence ID" value="MDQ0164761.1"/>
    <property type="molecule type" value="Genomic_DNA"/>
</dbReference>
<name>A0ABT9VUU1_9BACI</name>
<dbReference type="Proteomes" id="UP001235840">
    <property type="component" value="Unassembled WGS sequence"/>
</dbReference>
<sequence length="74" mass="8256">MMNVIITSHAKKRLTQPRQQGIQLKEIFHVAEKIPGSIPIATRFRGFISTNGKIYDIVAKDIPSGRLIITVIGK</sequence>
<keyword evidence="2" id="KW-1185">Reference proteome</keyword>
<protein>
    <recommendedName>
        <fullName evidence="3">DUF4258 domain-containing protein</fullName>
    </recommendedName>
</protein>
<accession>A0ABT9VUU1</accession>
<evidence type="ECO:0000313" key="2">
    <source>
        <dbReference type="Proteomes" id="UP001235840"/>
    </source>
</evidence>
<evidence type="ECO:0008006" key="3">
    <source>
        <dbReference type="Google" id="ProtNLM"/>
    </source>
</evidence>
<organism evidence="1 2">
    <name type="scientific">Caldalkalibacillus horti</name>
    <dbReference type="NCBI Taxonomy" id="77523"/>
    <lineage>
        <taxon>Bacteria</taxon>
        <taxon>Bacillati</taxon>
        <taxon>Bacillota</taxon>
        <taxon>Bacilli</taxon>
        <taxon>Bacillales</taxon>
        <taxon>Bacillaceae</taxon>
        <taxon>Caldalkalibacillus</taxon>
    </lineage>
</organism>
<proteinExistence type="predicted"/>
<evidence type="ECO:0000313" key="1">
    <source>
        <dbReference type="EMBL" id="MDQ0164761.1"/>
    </source>
</evidence>
<gene>
    <name evidence="1" type="ORF">J2S11_000661</name>
</gene>